<keyword evidence="8" id="KW-1185">Reference proteome</keyword>
<evidence type="ECO:0000256" key="1">
    <source>
        <dbReference type="ARBA" id="ARBA00004167"/>
    </source>
</evidence>
<accession>A0AAQ3JMY1</accession>
<evidence type="ECO:0000313" key="8">
    <source>
        <dbReference type="Proteomes" id="UP001327560"/>
    </source>
</evidence>
<comment type="subcellular location">
    <subcellularLocation>
        <location evidence="1">Membrane</location>
        <topology evidence="1">Single-pass membrane protein</topology>
    </subcellularLocation>
</comment>
<protein>
    <submittedName>
        <fullName evidence="7">NDR1/HIN1-Like protein 3-like</fullName>
    </submittedName>
</protein>
<dbReference type="EMBL" id="CP136890">
    <property type="protein sequence ID" value="WOK91877.1"/>
    <property type="molecule type" value="Genomic_DNA"/>
</dbReference>
<keyword evidence="4 5" id="KW-0472">Membrane</keyword>
<sequence>MRVSAHRVRETLTTRFAKCLCSILLSLILVVGIILFILWISLRPHRPRFHLAAFAIPGIAHPAGLAGSAISFRVTDRNPNQDIGIYYGVISGSVFYKNRLIASGSQVMSPFYQPPKNTTVIAGKVAGARIKAGSALATQLPGIAAGGRVELRFELRSTIRFKVKVWDTHQHNLHVECLVAVGSDGNILPESKDIKCSIYF</sequence>
<feature type="domain" description="Late embryogenesis abundant protein LEA-2 subgroup" evidence="6">
    <location>
        <begin position="77"/>
        <end position="177"/>
    </location>
</feature>
<organism evidence="7 8">
    <name type="scientific">Canna indica</name>
    <name type="common">Indian-shot</name>
    <dbReference type="NCBI Taxonomy" id="4628"/>
    <lineage>
        <taxon>Eukaryota</taxon>
        <taxon>Viridiplantae</taxon>
        <taxon>Streptophyta</taxon>
        <taxon>Embryophyta</taxon>
        <taxon>Tracheophyta</taxon>
        <taxon>Spermatophyta</taxon>
        <taxon>Magnoliopsida</taxon>
        <taxon>Liliopsida</taxon>
        <taxon>Zingiberales</taxon>
        <taxon>Cannaceae</taxon>
        <taxon>Canna</taxon>
    </lineage>
</organism>
<dbReference type="Proteomes" id="UP001327560">
    <property type="component" value="Chromosome 1"/>
</dbReference>
<evidence type="ECO:0000259" key="6">
    <source>
        <dbReference type="Pfam" id="PF03168"/>
    </source>
</evidence>
<proteinExistence type="predicted"/>
<name>A0AAQ3JMY1_9LILI</name>
<dbReference type="GO" id="GO:0009506">
    <property type="term" value="C:plasmodesma"/>
    <property type="evidence" value="ECO:0007669"/>
    <property type="project" value="TreeGrafter"/>
</dbReference>
<evidence type="ECO:0000256" key="3">
    <source>
        <dbReference type="ARBA" id="ARBA00022989"/>
    </source>
</evidence>
<reference evidence="7 8" key="1">
    <citation type="submission" date="2023-10" db="EMBL/GenBank/DDBJ databases">
        <title>Chromosome-scale genome assembly provides insights into flower coloration mechanisms of Canna indica.</title>
        <authorList>
            <person name="Li C."/>
        </authorList>
    </citation>
    <scope>NUCLEOTIDE SEQUENCE [LARGE SCALE GENOMIC DNA]</scope>
    <source>
        <tissue evidence="7">Flower</tissue>
    </source>
</reference>
<dbReference type="InterPro" id="IPR004864">
    <property type="entry name" value="LEA_2"/>
</dbReference>
<evidence type="ECO:0000256" key="5">
    <source>
        <dbReference type="SAM" id="Phobius"/>
    </source>
</evidence>
<keyword evidence="3 5" id="KW-1133">Transmembrane helix</keyword>
<evidence type="ECO:0000256" key="2">
    <source>
        <dbReference type="ARBA" id="ARBA00022692"/>
    </source>
</evidence>
<gene>
    <name evidence="7" type="ORF">Cni_G00568</name>
</gene>
<dbReference type="PANTHER" id="PTHR31415:SF177">
    <property type="entry name" value="OS11G0587400 PROTEIN"/>
    <property type="match status" value="1"/>
</dbReference>
<dbReference type="InterPro" id="IPR044839">
    <property type="entry name" value="NDR1-like"/>
</dbReference>
<dbReference type="PANTHER" id="PTHR31415">
    <property type="entry name" value="OS05G0367900 PROTEIN"/>
    <property type="match status" value="1"/>
</dbReference>
<evidence type="ECO:0000256" key="4">
    <source>
        <dbReference type="ARBA" id="ARBA00023136"/>
    </source>
</evidence>
<dbReference type="GO" id="GO:0098542">
    <property type="term" value="P:defense response to other organism"/>
    <property type="evidence" value="ECO:0007669"/>
    <property type="project" value="InterPro"/>
</dbReference>
<feature type="transmembrane region" description="Helical" evidence="5">
    <location>
        <begin position="20"/>
        <end position="42"/>
    </location>
</feature>
<dbReference type="GO" id="GO:0005886">
    <property type="term" value="C:plasma membrane"/>
    <property type="evidence" value="ECO:0007669"/>
    <property type="project" value="TreeGrafter"/>
</dbReference>
<keyword evidence="2 5" id="KW-0812">Transmembrane</keyword>
<evidence type="ECO:0000313" key="7">
    <source>
        <dbReference type="EMBL" id="WOK91877.1"/>
    </source>
</evidence>
<dbReference type="Pfam" id="PF03168">
    <property type="entry name" value="LEA_2"/>
    <property type="match status" value="1"/>
</dbReference>
<dbReference type="AlphaFoldDB" id="A0AAQ3JMY1"/>